<dbReference type="Proteomes" id="UP001201273">
    <property type="component" value="Unassembled WGS sequence"/>
</dbReference>
<organism evidence="2 3">
    <name type="scientific">Motilimonas cestriensis</name>
    <dbReference type="NCBI Taxonomy" id="2742685"/>
    <lineage>
        <taxon>Bacteria</taxon>
        <taxon>Pseudomonadati</taxon>
        <taxon>Pseudomonadota</taxon>
        <taxon>Gammaproteobacteria</taxon>
        <taxon>Alteromonadales</taxon>
        <taxon>Alteromonadales genera incertae sedis</taxon>
        <taxon>Motilimonas</taxon>
    </lineage>
</organism>
<dbReference type="EMBL" id="JAIMJA010000032">
    <property type="protein sequence ID" value="MCE2597074.1"/>
    <property type="molecule type" value="Genomic_DNA"/>
</dbReference>
<accession>A0ABS8WDF5</accession>
<name>A0ABS8WDF5_9GAMM</name>
<gene>
    <name evidence="2" type="ORF">K6Y31_20065</name>
</gene>
<feature type="compositionally biased region" description="Polar residues" evidence="1">
    <location>
        <begin position="28"/>
        <end position="37"/>
    </location>
</feature>
<evidence type="ECO:0000313" key="2">
    <source>
        <dbReference type="EMBL" id="MCE2597074.1"/>
    </source>
</evidence>
<proteinExistence type="predicted"/>
<feature type="region of interest" description="Disordered" evidence="1">
    <location>
        <begin position="1"/>
        <end position="51"/>
    </location>
</feature>
<feature type="compositionally biased region" description="Polar residues" evidence="1">
    <location>
        <begin position="1"/>
        <end position="10"/>
    </location>
</feature>
<comment type="caution">
    <text evidence="2">The sequence shown here is derived from an EMBL/GenBank/DDBJ whole genome shotgun (WGS) entry which is preliminary data.</text>
</comment>
<keyword evidence="3" id="KW-1185">Reference proteome</keyword>
<protein>
    <submittedName>
        <fullName evidence="2">Uncharacterized protein</fullName>
    </submittedName>
</protein>
<evidence type="ECO:0000256" key="1">
    <source>
        <dbReference type="SAM" id="MobiDB-lite"/>
    </source>
</evidence>
<dbReference type="RefSeq" id="WP_233054818.1">
    <property type="nucleotide sequence ID" value="NZ_JAIMJA010000032.1"/>
</dbReference>
<sequence length="131" mass="14555">MKLNAYNQPGLTYGLPDKNKTAEDVQDSNKPTVSPDASETEETPEAPATQETILEGIQRVKQSMNDIRYSTEIAVDDKDQQLKPLQNELDELVSAMQFAIKDFATNKTNELFGFDSSGSEKKVGTLFDFMA</sequence>
<reference evidence="2 3" key="1">
    <citation type="journal article" date="2022" name="Environ. Microbiol. Rep.">
        <title>Eco-phylogenetic analyses reveal divergent evolution of vitamin B12 metabolism in the marine bacterial family 'Psychromonadaceae'.</title>
        <authorList>
            <person name="Jin X."/>
            <person name="Yang Y."/>
            <person name="Cao H."/>
            <person name="Gao B."/>
            <person name="Zhao Z."/>
        </authorList>
    </citation>
    <scope>NUCLEOTIDE SEQUENCE [LARGE SCALE GENOMIC DNA]</scope>
    <source>
        <strain evidence="2 3">MKS20</strain>
    </source>
</reference>
<evidence type="ECO:0000313" key="3">
    <source>
        <dbReference type="Proteomes" id="UP001201273"/>
    </source>
</evidence>